<dbReference type="EMBL" id="FNVK01000010">
    <property type="protein sequence ID" value="SEF82325.1"/>
    <property type="molecule type" value="Genomic_DNA"/>
</dbReference>
<organism evidence="2 3">
    <name type="scientific">Nitrosospira multiformis (strain ATCC 25196 / NCIMB 11849 / C 71)</name>
    <dbReference type="NCBI Taxonomy" id="323848"/>
    <lineage>
        <taxon>Bacteria</taxon>
        <taxon>Pseudomonadati</taxon>
        <taxon>Pseudomonadota</taxon>
        <taxon>Betaproteobacteria</taxon>
        <taxon>Nitrosomonadales</taxon>
        <taxon>Nitrosomonadaceae</taxon>
        <taxon>Nitrosospira</taxon>
    </lineage>
</organism>
<evidence type="ECO:0000313" key="3">
    <source>
        <dbReference type="Proteomes" id="UP000236751"/>
    </source>
</evidence>
<feature type="transmembrane region" description="Helical" evidence="1">
    <location>
        <begin position="25"/>
        <end position="52"/>
    </location>
</feature>
<keyword evidence="1" id="KW-0812">Transmembrane</keyword>
<name>A0A1H5V4L3_NITMU</name>
<gene>
    <name evidence="2" type="ORF">SAMN05216403_11098</name>
</gene>
<evidence type="ECO:0000256" key="1">
    <source>
        <dbReference type="SAM" id="Phobius"/>
    </source>
</evidence>
<keyword evidence="1" id="KW-1133">Transmembrane helix</keyword>
<dbReference type="Proteomes" id="UP000236751">
    <property type="component" value="Unassembled WGS sequence"/>
</dbReference>
<sequence length="75" mass="7994">MDILHDLHMLMAKAVLTTSCSSPPLPLLGCLFLLAIAPTGTALFLIICGIVLRITIPANHEIGLIIGENHGLHRS</sequence>
<protein>
    <submittedName>
        <fullName evidence="2">Uncharacterized protein</fullName>
    </submittedName>
</protein>
<proteinExistence type="predicted"/>
<reference evidence="2 3" key="1">
    <citation type="submission" date="2016-10" db="EMBL/GenBank/DDBJ databases">
        <authorList>
            <person name="de Groot N.N."/>
        </authorList>
    </citation>
    <scope>NUCLEOTIDE SEQUENCE [LARGE SCALE GENOMIC DNA]</scope>
    <source>
        <strain evidence="2 3">Nl13</strain>
    </source>
</reference>
<keyword evidence="1" id="KW-0472">Membrane</keyword>
<evidence type="ECO:0000313" key="2">
    <source>
        <dbReference type="EMBL" id="SEF82325.1"/>
    </source>
</evidence>
<accession>A0A1H5V4L3</accession>
<dbReference type="AlphaFoldDB" id="A0A1H5V4L3"/>